<dbReference type="RefSeq" id="WP_192963330.1">
    <property type="nucleotide sequence ID" value="NZ_LN713926.1"/>
</dbReference>
<feature type="transmembrane region" description="Helical" evidence="1">
    <location>
        <begin position="36"/>
        <end position="55"/>
    </location>
</feature>
<reference evidence="2" key="1">
    <citation type="submission" date="2014-12" db="EMBL/GenBank/DDBJ databases">
        <authorList>
            <person name="Hall J."/>
        </authorList>
    </citation>
    <scope>NUCLEOTIDE SEQUENCE [LARGE SCALE GENOMIC DNA]</scope>
    <source>
        <strain evidence="2">SBW25</strain>
        <plasmid evidence="2">pQBR57</plasmid>
    </source>
</reference>
<protein>
    <recommendedName>
        <fullName evidence="3">Transmembrane protein</fullName>
    </recommendedName>
</protein>
<keyword evidence="2" id="KW-0614">Plasmid</keyword>
<dbReference type="AlphaFoldDB" id="A0A0G4E4H6"/>
<geneLocation type="plasmid" evidence="2">
    <name>pQBR57</name>
</geneLocation>
<gene>
    <name evidence="2" type="ORF">PQBR57_0183</name>
</gene>
<reference evidence="2" key="2">
    <citation type="submission" date="2015-06" db="EMBL/GenBank/DDBJ databases">
        <title>Environmentally co-occuring mercury resistance plasmids are genetically and phenotypically diverse and confer variable context-dependent fitness effects.</title>
        <authorList>
            <person name="Hall J.P.J."/>
            <person name="Harrison E."/>
            <person name="Lilley A.K."/>
            <person name="Paterson S."/>
            <person name="Spiers A.J."/>
            <person name="Brockhurst M.A."/>
        </authorList>
    </citation>
    <scope>NUCLEOTIDE SEQUENCE [LARGE SCALE GENOMIC DNA]</scope>
    <source>
        <strain evidence="2">SBW25</strain>
        <plasmid evidence="2">pQBR57</plasmid>
    </source>
</reference>
<feature type="transmembrane region" description="Helical" evidence="1">
    <location>
        <begin position="75"/>
        <end position="98"/>
    </location>
</feature>
<evidence type="ECO:0000313" key="2">
    <source>
        <dbReference type="EMBL" id="CEK42136.1"/>
    </source>
</evidence>
<organism evidence="2">
    <name type="scientific">Pseudomonas fluorescens (strain SBW25)</name>
    <dbReference type="NCBI Taxonomy" id="216595"/>
    <lineage>
        <taxon>Bacteria</taxon>
        <taxon>Pseudomonadati</taxon>
        <taxon>Pseudomonadota</taxon>
        <taxon>Gammaproteobacteria</taxon>
        <taxon>Pseudomonadales</taxon>
        <taxon>Pseudomonadaceae</taxon>
        <taxon>Pseudomonas</taxon>
    </lineage>
</organism>
<keyword evidence="1" id="KW-1133">Transmembrane helix</keyword>
<proteinExistence type="predicted"/>
<evidence type="ECO:0000256" key="1">
    <source>
        <dbReference type="SAM" id="Phobius"/>
    </source>
</evidence>
<accession>A0A0G4E4H6</accession>
<dbReference type="EMBL" id="LN713926">
    <property type="protein sequence ID" value="CEK42136.1"/>
    <property type="molecule type" value="Genomic_DNA"/>
</dbReference>
<evidence type="ECO:0008006" key="3">
    <source>
        <dbReference type="Google" id="ProtNLM"/>
    </source>
</evidence>
<name>A0A0G4E4H6_PSEFS</name>
<sequence>MMALVEFFILFLVWPYVLFGIILAKIWEAVCTVFQPALLMASVWIASMGLLLLPSSFPTDRPYVTMVELVAQGHIFGIQTPNAIFCVAAIVLVLSVFARQRRA</sequence>
<feature type="transmembrane region" description="Helical" evidence="1">
    <location>
        <begin position="6"/>
        <end position="24"/>
    </location>
</feature>
<keyword evidence="1" id="KW-0472">Membrane</keyword>
<keyword evidence="1" id="KW-0812">Transmembrane</keyword>